<organism evidence="1 2">
    <name type="scientific">Lithocarpus litseifolius</name>
    <dbReference type="NCBI Taxonomy" id="425828"/>
    <lineage>
        <taxon>Eukaryota</taxon>
        <taxon>Viridiplantae</taxon>
        <taxon>Streptophyta</taxon>
        <taxon>Embryophyta</taxon>
        <taxon>Tracheophyta</taxon>
        <taxon>Spermatophyta</taxon>
        <taxon>Magnoliopsida</taxon>
        <taxon>eudicotyledons</taxon>
        <taxon>Gunneridae</taxon>
        <taxon>Pentapetalae</taxon>
        <taxon>rosids</taxon>
        <taxon>fabids</taxon>
        <taxon>Fagales</taxon>
        <taxon>Fagaceae</taxon>
        <taxon>Lithocarpus</taxon>
    </lineage>
</organism>
<dbReference type="Proteomes" id="UP001459277">
    <property type="component" value="Unassembled WGS sequence"/>
</dbReference>
<evidence type="ECO:0000313" key="2">
    <source>
        <dbReference type="Proteomes" id="UP001459277"/>
    </source>
</evidence>
<accession>A0AAW2BQU5</accession>
<sequence length="90" mass="10360">MEVGNVRGMIKGPLGRDEEHFLVKDMRNEGNSDFARCSFELPNKLVHLLKAVPIPLSHQGEDRLVWAFSPSGWKLWLHKNDMAFKEKQSN</sequence>
<evidence type="ECO:0000313" key="1">
    <source>
        <dbReference type="EMBL" id="KAK9987220.1"/>
    </source>
</evidence>
<dbReference type="AlphaFoldDB" id="A0AAW2BQU5"/>
<comment type="caution">
    <text evidence="1">The sequence shown here is derived from an EMBL/GenBank/DDBJ whole genome shotgun (WGS) entry which is preliminary data.</text>
</comment>
<protein>
    <submittedName>
        <fullName evidence="1">Uncharacterized protein</fullName>
    </submittedName>
</protein>
<keyword evidence="2" id="KW-1185">Reference proteome</keyword>
<name>A0AAW2BQU5_9ROSI</name>
<gene>
    <name evidence="1" type="ORF">SO802_032171</name>
</gene>
<proteinExistence type="predicted"/>
<reference evidence="1 2" key="1">
    <citation type="submission" date="2024-01" db="EMBL/GenBank/DDBJ databases">
        <title>A telomere-to-telomere, gap-free genome of sweet tea (Lithocarpus litseifolius).</title>
        <authorList>
            <person name="Zhou J."/>
        </authorList>
    </citation>
    <scope>NUCLEOTIDE SEQUENCE [LARGE SCALE GENOMIC DNA]</scope>
    <source>
        <strain evidence="1">Zhou-2022a</strain>
        <tissue evidence="1">Leaf</tissue>
    </source>
</reference>
<dbReference type="EMBL" id="JAZDWU010000011">
    <property type="protein sequence ID" value="KAK9987220.1"/>
    <property type="molecule type" value="Genomic_DNA"/>
</dbReference>